<sequence>MTTQTSAAVLREPHGSFTLENLVLDDPRPDEVLVRMAASGICQTDAHFRDQLMPIQLPAVLGHEGAGVVERVGSAVTSVAPGDHVVLSFNSCGHCDACGTGHPAYCDHLVQMNFAGTRADGTPGLADADGTPIRGRFFGQSSFATFSLANERNVVKVPRDLPLAVLAPLGCGFQTGAAAVLHTLDVPEGASIAVFGVGAVGLAAIMASKIARASTIIAIDVNEERLQLARELGAHVTINARSADVAAEIRSVTPRGVDFVLDTSGRKESLEAGVAALAIMGKFGFVFFSPAAGALLDASRLSAGQSLQGIIQGDATPQDFIPRLIEFYRAGAFPIDKLIRFYEPSEINEAFADVARGDTIKPVIRFAA</sequence>
<dbReference type="Gene3D" id="3.40.50.720">
    <property type="entry name" value="NAD(P)-binding Rossmann-like Domain"/>
    <property type="match status" value="1"/>
</dbReference>
<organism evidence="8 9">
    <name type="scientific">Paraburkholderia pallida</name>
    <dbReference type="NCBI Taxonomy" id="2547399"/>
    <lineage>
        <taxon>Bacteria</taxon>
        <taxon>Pseudomonadati</taxon>
        <taxon>Pseudomonadota</taxon>
        <taxon>Betaproteobacteria</taxon>
        <taxon>Burkholderiales</taxon>
        <taxon>Burkholderiaceae</taxon>
        <taxon>Paraburkholderia</taxon>
    </lineage>
</organism>
<dbReference type="SMART" id="SM00829">
    <property type="entry name" value="PKS_ER"/>
    <property type="match status" value="1"/>
</dbReference>
<dbReference type="InterPro" id="IPR002328">
    <property type="entry name" value="ADH_Zn_CS"/>
</dbReference>
<gene>
    <name evidence="8" type="ORF">E1956_33625</name>
</gene>
<evidence type="ECO:0000259" key="7">
    <source>
        <dbReference type="SMART" id="SM00829"/>
    </source>
</evidence>
<comment type="cofactor">
    <cofactor evidence="1 6">
        <name>Zn(2+)</name>
        <dbReference type="ChEBI" id="CHEBI:29105"/>
    </cofactor>
</comment>
<dbReference type="GO" id="GO:0016616">
    <property type="term" value="F:oxidoreductase activity, acting on the CH-OH group of donors, NAD or NADP as acceptor"/>
    <property type="evidence" value="ECO:0007669"/>
    <property type="project" value="UniProtKB-ARBA"/>
</dbReference>
<dbReference type="PANTHER" id="PTHR43350">
    <property type="entry name" value="NAD-DEPENDENT ALCOHOL DEHYDROGENASE"/>
    <property type="match status" value="1"/>
</dbReference>
<dbReference type="Pfam" id="PF08240">
    <property type="entry name" value="ADH_N"/>
    <property type="match status" value="1"/>
</dbReference>
<evidence type="ECO:0000256" key="2">
    <source>
        <dbReference type="ARBA" id="ARBA00008072"/>
    </source>
</evidence>
<dbReference type="SUPFAM" id="SSF51735">
    <property type="entry name" value="NAD(P)-binding Rossmann-fold domains"/>
    <property type="match status" value="1"/>
</dbReference>
<dbReference type="SUPFAM" id="SSF50129">
    <property type="entry name" value="GroES-like"/>
    <property type="match status" value="1"/>
</dbReference>
<dbReference type="PANTHER" id="PTHR43350:SF2">
    <property type="entry name" value="GROES-LIKE ZINC-BINDING ALCOHOL DEHYDROGENASE FAMILY PROTEIN"/>
    <property type="match status" value="1"/>
</dbReference>
<dbReference type="Gene3D" id="3.90.180.10">
    <property type="entry name" value="Medium-chain alcohol dehydrogenases, catalytic domain"/>
    <property type="match status" value="1"/>
</dbReference>
<protein>
    <submittedName>
        <fullName evidence="8">NAD(P)-dependent alcohol dehydrogenase</fullName>
    </submittedName>
</protein>
<keyword evidence="9" id="KW-1185">Reference proteome</keyword>
<evidence type="ECO:0000256" key="3">
    <source>
        <dbReference type="ARBA" id="ARBA00022723"/>
    </source>
</evidence>
<evidence type="ECO:0000313" key="8">
    <source>
        <dbReference type="EMBL" id="QBR02059.1"/>
    </source>
</evidence>
<dbReference type="GO" id="GO:0008270">
    <property type="term" value="F:zinc ion binding"/>
    <property type="evidence" value="ECO:0007669"/>
    <property type="project" value="InterPro"/>
</dbReference>
<dbReference type="KEGG" id="ppai:E1956_33625"/>
<accession>A0A4P7D080</accession>
<feature type="domain" description="Enoyl reductase (ER)" evidence="7">
    <location>
        <begin position="17"/>
        <end position="364"/>
    </location>
</feature>
<dbReference type="InterPro" id="IPR036291">
    <property type="entry name" value="NAD(P)-bd_dom_sf"/>
</dbReference>
<dbReference type="OrthoDB" id="9770544at2"/>
<keyword evidence="4 6" id="KW-0862">Zinc</keyword>
<evidence type="ECO:0000256" key="1">
    <source>
        <dbReference type="ARBA" id="ARBA00001947"/>
    </source>
</evidence>
<keyword evidence="5" id="KW-0560">Oxidoreductase</keyword>
<reference evidence="8 9" key="1">
    <citation type="submission" date="2019-03" db="EMBL/GenBank/DDBJ databases">
        <title>Paraburkholderia sp. 7MH5, isolated from subtropical forest soil.</title>
        <authorList>
            <person name="Gao Z.-H."/>
            <person name="Qiu L.-H."/>
        </authorList>
    </citation>
    <scope>NUCLEOTIDE SEQUENCE [LARGE SCALE GENOMIC DNA]</scope>
    <source>
        <strain evidence="8 9">7MH5</strain>
    </source>
</reference>
<proteinExistence type="inferred from homology"/>
<dbReference type="Proteomes" id="UP000295727">
    <property type="component" value="Chromosome 3"/>
</dbReference>
<dbReference type="InterPro" id="IPR013154">
    <property type="entry name" value="ADH-like_N"/>
</dbReference>
<dbReference type="InterPro" id="IPR013149">
    <property type="entry name" value="ADH-like_C"/>
</dbReference>
<evidence type="ECO:0000256" key="5">
    <source>
        <dbReference type="ARBA" id="ARBA00023002"/>
    </source>
</evidence>
<evidence type="ECO:0000256" key="6">
    <source>
        <dbReference type="RuleBase" id="RU361277"/>
    </source>
</evidence>
<evidence type="ECO:0000256" key="4">
    <source>
        <dbReference type="ARBA" id="ARBA00022833"/>
    </source>
</evidence>
<name>A0A4P7D080_9BURK</name>
<dbReference type="Pfam" id="PF00107">
    <property type="entry name" value="ADH_zinc_N"/>
    <property type="match status" value="1"/>
</dbReference>
<dbReference type="EMBL" id="CP038150">
    <property type="protein sequence ID" value="QBR02059.1"/>
    <property type="molecule type" value="Genomic_DNA"/>
</dbReference>
<dbReference type="AlphaFoldDB" id="A0A4P7D080"/>
<dbReference type="RefSeq" id="WP_134757320.1">
    <property type="nucleotide sequence ID" value="NZ_CP038150.1"/>
</dbReference>
<evidence type="ECO:0000313" key="9">
    <source>
        <dbReference type="Proteomes" id="UP000295727"/>
    </source>
</evidence>
<dbReference type="InterPro" id="IPR020843">
    <property type="entry name" value="ER"/>
</dbReference>
<comment type="similarity">
    <text evidence="2 6">Belongs to the zinc-containing alcohol dehydrogenase family.</text>
</comment>
<dbReference type="CDD" id="cd08278">
    <property type="entry name" value="benzyl_alcohol_DH"/>
    <property type="match status" value="1"/>
</dbReference>
<dbReference type="PROSITE" id="PS00059">
    <property type="entry name" value="ADH_ZINC"/>
    <property type="match status" value="1"/>
</dbReference>
<dbReference type="InterPro" id="IPR011032">
    <property type="entry name" value="GroES-like_sf"/>
</dbReference>
<keyword evidence="3 6" id="KW-0479">Metal-binding</keyword>